<protein>
    <submittedName>
        <fullName evidence="2">Uncharacterized protein</fullName>
    </submittedName>
</protein>
<comment type="caution">
    <text evidence="2">The sequence shown here is derived from an EMBL/GenBank/DDBJ whole genome shotgun (WGS) entry which is preliminary data.</text>
</comment>
<evidence type="ECO:0000313" key="3">
    <source>
        <dbReference type="Proteomes" id="UP001470230"/>
    </source>
</evidence>
<feature type="region of interest" description="Disordered" evidence="1">
    <location>
        <begin position="383"/>
        <end position="693"/>
    </location>
</feature>
<dbReference type="Proteomes" id="UP001470230">
    <property type="component" value="Unassembled WGS sequence"/>
</dbReference>
<keyword evidence="3" id="KW-1185">Reference proteome</keyword>
<feature type="compositionally biased region" description="Polar residues" evidence="1">
    <location>
        <begin position="386"/>
        <end position="396"/>
    </location>
</feature>
<name>A0ABR2IP08_9EUKA</name>
<proteinExistence type="predicted"/>
<feature type="compositionally biased region" description="Acidic residues" evidence="1">
    <location>
        <begin position="649"/>
        <end position="661"/>
    </location>
</feature>
<feature type="compositionally biased region" description="Basic and acidic residues" evidence="1">
    <location>
        <begin position="571"/>
        <end position="581"/>
    </location>
</feature>
<reference evidence="2 3" key="1">
    <citation type="submission" date="2024-04" db="EMBL/GenBank/DDBJ databases">
        <title>Tritrichomonas musculus Genome.</title>
        <authorList>
            <person name="Alves-Ferreira E."/>
            <person name="Grigg M."/>
            <person name="Lorenzi H."/>
            <person name="Galac M."/>
        </authorList>
    </citation>
    <scope>NUCLEOTIDE SEQUENCE [LARGE SCALE GENOMIC DNA]</scope>
    <source>
        <strain evidence="2 3">EAF2021</strain>
    </source>
</reference>
<organism evidence="2 3">
    <name type="scientific">Tritrichomonas musculus</name>
    <dbReference type="NCBI Taxonomy" id="1915356"/>
    <lineage>
        <taxon>Eukaryota</taxon>
        <taxon>Metamonada</taxon>
        <taxon>Parabasalia</taxon>
        <taxon>Tritrichomonadida</taxon>
        <taxon>Tritrichomonadidae</taxon>
        <taxon>Tritrichomonas</taxon>
    </lineage>
</organism>
<gene>
    <name evidence="2" type="ORF">M9Y10_009665</name>
</gene>
<evidence type="ECO:0000256" key="1">
    <source>
        <dbReference type="SAM" id="MobiDB-lite"/>
    </source>
</evidence>
<feature type="compositionally biased region" description="Polar residues" evidence="1">
    <location>
        <begin position="439"/>
        <end position="454"/>
    </location>
</feature>
<dbReference type="EMBL" id="JAPFFF010000015">
    <property type="protein sequence ID" value="KAK8866698.1"/>
    <property type="molecule type" value="Genomic_DNA"/>
</dbReference>
<feature type="compositionally biased region" description="Low complexity" evidence="1">
    <location>
        <begin position="600"/>
        <end position="613"/>
    </location>
</feature>
<feature type="compositionally biased region" description="Basic and acidic residues" evidence="1">
    <location>
        <begin position="455"/>
        <end position="478"/>
    </location>
</feature>
<evidence type="ECO:0000313" key="2">
    <source>
        <dbReference type="EMBL" id="KAK8866698.1"/>
    </source>
</evidence>
<feature type="compositionally biased region" description="Basic and acidic residues" evidence="1">
    <location>
        <begin position="495"/>
        <end position="513"/>
    </location>
</feature>
<accession>A0ABR2IP08</accession>
<feature type="compositionally biased region" description="Polar residues" evidence="1">
    <location>
        <begin position="662"/>
        <end position="679"/>
    </location>
</feature>
<feature type="compositionally biased region" description="Basic and acidic residues" evidence="1">
    <location>
        <begin position="412"/>
        <end position="428"/>
    </location>
</feature>
<sequence>MPGTLNDALKLNKCDIDTIIEALNAETNALELRITQKAGKRLISILKEEIDQSNGFQKVLKVLSTLSRNDIVVNQMVNSGPDLSSICDKMLSKAISSKKGDVFDQKSLIIFFDLINQSDKLKSQLCMSIQEYILTSIEQKTIQNSILPKSMEILVSAVTHHQENRTFFIKNTSKEKISAVFKLTKSTGNTMVQIFSVEFLWRVAIPMRMSNEERNKIFGKYAQKLFTIRADSFREGILDFVETINQDRNDSQRILHVKIRDLMIGNAPISGTHNLYFGSDSILLWVTKNSNFAQYRNNIELITLRNSDISGVGVVNGNTWCIGITQDFDTLPDFFETSHKTIFFQVIDENKAIMTIAQQRFGKIHAPKMPRPRQLLLEKQPLTPKPQANASLNSENPKAKKKSITPKSMKAISDESIIKTTQKIEKPPKKSPSSSKSKATPSNKITNAKSLTKSTEQKPKINIKKELTPNNKPHDIKKQILPTSSSSESSDFENEDHNDKENYHITKEEDRNYESSSDVDDEEMTKKKKTSHIKEEKKSISSSKKQTKVPSSRADKKDTIAIVSKRKSSKIKSENKKERTKSVTQKHKEKIPPAEDNNFSQSSESNSSSLSSDSEIKPNEVNNNQIDDQEQDEEIPLVKIGGSYKDGFSSDEDVRESDSTDSSEPNLPDNNDIEQSTGHQIKIEPPTLKNEKEEQVYQRDSTKFVAVKKRREYTPEKWELDTFDELKNFGSAIRSRLSERHLMLNRAIEDTVSQSLKEISDFMAKCDADLDQLRNDFTTSSHQISSDIDQKQKMVIQLGEQQSEHITQMLHDCELLQKRAQELVKRFGQQKKALITNQEKHIALFREDMRSEVKAAMTTKKRESSKKLVQKLVTLLDEL</sequence>